<dbReference type="EMBL" id="VSRR010065417">
    <property type="protein sequence ID" value="MPC84422.1"/>
    <property type="molecule type" value="Genomic_DNA"/>
</dbReference>
<proteinExistence type="predicted"/>
<reference evidence="1 2" key="1">
    <citation type="submission" date="2019-05" db="EMBL/GenBank/DDBJ databases">
        <title>Another draft genome of Portunus trituberculatus and its Hox gene families provides insights of decapod evolution.</title>
        <authorList>
            <person name="Jeong J.-H."/>
            <person name="Song I."/>
            <person name="Kim S."/>
            <person name="Choi T."/>
            <person name="Kim D."/>
            <person name="Ryu S."/>
            <person name="Kim W."/>
        </authorList>
    </citation>
    <scope>NUCLEOTIDE SEQUENCE [LARGE SCALE GENOMIC DNA]</scope>
    <source>
        <tissue evidence="1">Muscle</tissue>
    </source>
</reference>
<evidence type="ECO:0000313" key="1">
    <source>
        <dbReference type="EMBL" id="MPC84422.1"/>
    </source>
</evidence>
<name>A0A5B7IKR8_PORTR</name>
<sequence>MSATMQFNQRPVPTFNEGTCVEYWSFRDQFKKHVQADTLSNSQRLELLVSAYSGSAKKELYACT</sequence>
<keyword evidence="2" id="KW-1185">Reference proteome</keyword>
<dbReference type="Proteomes" id="UP000324222">
    <property type="component" value="Unassembled WGS sequence"/>
</dbReference>
<evidence type="ECO:0000313" key="2">
    <source>
        <dbReference type="Proteomes" id="UP000324222"/>
    </source>
</evidence>
<organism evidence="1 2">
    <name type="scientific">Portunus trituberculatus</name>
    <name type="common">Swimming crab</name>
    <name type="synonym">Neptunus trituberculatus</name>
    <dbReference type="NCBI Taxonomy" id="210409"/>
    <lineage>
        <taxon>Eukaryota</taxon>
        <taxon>Metazoa</taxon>
        <taxon>Ecdysozoa</taxon>
        <taxon>Arthropoda</taxon>
        <taxon>Crustacea</taxon>
        <taxon>Multicrustacea</taxon>
        <taxon>Malacostraca</taxon>
        <taxon>Eumalacostraca</taxon>
        <taxon>Eucarida</taxon>
        <taxon>Decapoda</taxon>
        <taxon>Pleocyemata</taxon>
        <taxon>Brachyura</taxon>
        <taxon>Eubrachyura</taxon>
        <taxon>Portunoidea</taxon>
        <taxon>Portunidae</taxon>
        <taxon>Portuninae</taxon>
        <taxon>Portunus</taxon>
    </lineage>
</organism>
<accession>A0A5B7IKR8</accession>
<gene>
    <name evidence="1" type="ORF">E2C01_079160</name>
</gene>
<dbReference type="OrthoDB" id="7489123at2759"/>
<dbReference type="AlphaFoldDB" id="A0A5B7IKR8"/>
<comment type="caution">
    <text evidence="1">The sequence shown here is derived from an EMBL/GenBank/DDBJ whole genome shotgun (WGS) entry which is preliminary data.</text>
</comment>
<protein>
    <submittedName>
        <fullName evidence="1">Uncharacterized protein</fullName>
    </submittedName>
</protein>